<comment type="caution">
    <text evidence="1">The sequence shown here is derived from an EMBL/GenBank/DDBJ whole genome shotgun (WGS) entry which is preliminary data.</text>
</comment>
<keyword evidence="1" id="KW-0378">Hydrolase</keyword>
<gene>
    <name evidence="1" type="ORF">HNQ81_001810</name>
</gene>
<dbReference type="GO" id="GO:0005975">
    <property type="term" value="P:carbohydrate metabolic process"/>
    <property type="evidence" value="ECO:0007669"/>
    <property type="project" value="InterPro"/>
</dbReference>
<dbReference type="Gene3D" id="1.50.10.10">
    <property type="match status" value="1"/>
</dbReference>
<accession>A0A840V2W8</accession>
<reference evidence="1 2" key="1">
    <citation type="submission" date="2020-08" db="EMBL/GenBank/DDBJ databases">
        <title>Genomic Encyclopedia of Type Strains, Phase IV (KMG-IV): sequencing the most valuable type-strain genomes for metagenomic binning, comparative biology and taxonomic classification.</title>
        <authorList>
            <person name="Goeker M."/>
        </authorList>
    </citation>
    <scope>NUCLEOTIDE SEQUENCE [LARGE SCALE GENOMIC DNA]</scope>
    <source>
        <strain evidence="1 2">DSM 28570</strain>
    </source>
</reference>
<organism evidence="1 2">
    <name type="scientific">Desulfoprunum benzoelyticum</name>
    <dbReference type="NCBI Taxonomy" id="1506996"/>
    <lineage>
        <taxon>Bacteria</taxon>
        <taxon>Pseudomonadati</taxon>
        <taxon>Thermodesulfobacteriota</taxon>
        <taxon>Desulfobulbia</taxon>
        <taxon>Desulfobulbales</taxon>
        <taxon>Desulfobulbaceae</taxon>
        <taxon>Desulfoprunum</taxon>
    </lineage>
</organism>
<name>A0A840V2W8_9BACT</name>
<proteinExistence type="predicted"/>
<dbReference type="InterPro" id="IPR008928">
    <property type="entry name" value="6-hairpin_glycosidase_sf"/>
</dbReference>
<evidence type="ECO:0000313" key="2">
    <source>
        <dbReference type="Proteomes" id="UP000539642"/>
    </source>
</evidence>
<sequence>MIEQGTIITALSKLIAWLETWRDVYGAYNGYVVHRTEAKRMERVHDTAWTQSAMIRGYGNLYRKSREQRWGESMTLAADLLASRYDPQTGKFRHTGHEDERFQSLVSCALGICALLSIAGLVDQKRREKYIRITTDHIRRYWLDVLWIESEGAFKFTEIDFFSPNVDRFVVNFNTMAAEALLAIYQTTGDTEFKDWALRVGEWLIERWNYTQIVNDKIIAGQITIADDPSSEWMAPGGFSYQFTSRQREPDNYVTLYTGLSLRGFWALYQVTQDDRFAEIIRAQSQYILAMRDPETRLFYHTAWRGQIEKNPQFVAGAGMTLLGLHEVKTLIGDRALPEDTIQSILSRAHANGSYPGFVGKNDTGHLRRNTGGIVWEDVAASMNWNAQWFEFLTGLIMDPAKIDAKVCNRTVRVVTKRFIYVDSPETVKITSWWPPRSWGLYLYYKCTTKARLAFYPVDLYGRIRSMLRGNKK</sequence>
<dbReference type="AlphaFoldDB" id="A0A840V2W8"/>
<dbReference type="RefSeq" id="WP_183350456.1">
    <property type="nucleotide sequence ID" value="NZ_JACHEO010000008.1"/>
</dbReference>
<keyword evidence="2" id="KW-1185">Reference proteome</keyword>
<dbReference type="GO" id="GO:0016787">
    <property type="term" value="F:hydrolase activity"/>
    <property type="evidence" value="ECO:0007669"/>
    <property type="project" value="UniProtKB-KW"/>
</dbReference>
<evidence type="ECO:0000313" key="1">
    <source>
        <dbReference type="EMBL" id="MBB5348079.1"/>
    </source>
</evidence>
<protein>
    <submittedName>
        <fullName evidence="1">Rhamnogalacturonyl hydrolase YesR</fullName>
    </submittedName>
</protein>
<dbReference type="Proteomes" id="UP000539642">
    <property type="component" value="Unassembled WGS sequence"/>
</dbReference>
<dbReference type="EMBL" id="JACHEO010000008">
    <property type="protein sequence ID" value="MBB5348079.1"/>
    <property type="molecule type" value="Genomic_DNA"/>
</dbReference>
<dbReference type="SUPFAM" id="SSF48208">
    <property type="entry name" value="Six-hairpin glycosidases"/>
    <property type="match status" value="2"/>
</dbReference>
<dbReference type="InterPro" id="IPR012341">
    <property type="entry name" value="6hp_glycosidase-like_sf"/>
</dbReference>